<dbReference type="PROSITE" id="PS50931">
    <property type="entry name" value="HTH_LYSR"/>
    <property type="match status" value="1"/>
</dbReference>
<reference evidence="6" key="2">
    <citation type="submission" date="2020-09" db="EMBL/GenBank/DDBJ databases">
        <authorList>
            <person name="Sun Q."/>
            <person name="Kim S."/>
        </authorList>
    </citation>
    <scope>NUCLEOTIDE SEQUENCE</scope>
    <source>
        <strain evidence="6">KCTC 23310</strain>
    </source>
</reference>
<evidence type="ECO:0000259" key="5">
    <source>
        <dbReference type="PROSITE" id="PS50931"/>
    </source>
</evidence>
<evidence type="ECO:0000256" key="1">
    <source>
        <dbReference type="ARBA" id="ARBA00009437"/>
    </source>
</evidence>
<dbReference type="PANTHER" id="PTHR30537">
    <property type="entry name" value="HTH-TYPE TRANSCRIPTIONAL REGULATOR"/>
    <property type="match status" value="1"/>
</dbReference>
<dbReference type="SUPFAM" id="SSF46785">
    <property type="entry name" value="Winged helix' DNA-binding domain"/>
    <property type="match status" value="1"/>
</dbReference>
<evidence type="ECO:0000313" key="7">
    <source>
        <dbReference type="Proteomes" id="UP000638981"/>
    </source>
</evidence>
<dbReference type="CDD" id="cd08422">
    <property type="entry name" value="PBP2_CrgA_like"/>
    <property type="match status" value="1"/>
</dbReference>
<reference evidence="6" key="1">
    <citation type="journal article" date="2014" name="Int. J. Syst. Evol. Microbiol.">
        <title>Complete genome sequence of Corynebacterium casei LMG S-19264T (=DSM 44701T), isolated from a smear-ripened cheese.</title>
        <authorList>
            <consortium name="US DOE Joint Genome Institute (JGI-PGF)"/>
            <person name="Walter F."/>
            <person name="Albersmeier A."/>
            <person name="Kalinowski J."/>
            <person name="Ruckert C."/>
        </authorList>
    </citation>
    <scope>NUCLEOTIDE SEQUENCE</scope>
    <source>
        <strain evidence="6">KCTC 23310</strain>
    </source>
</reference>
<dbReference type="Gene3D" id="3.40.190.290">
    <property type="match status" value="1"/>
</dbReference>
<evidence type="ECO:0000313" key="6">
    <source>
        <dbReference type="EMBL" id="GHC44812.1"/>
    </source>
</evidence>
<dbReference type="AlphaFoldDB" id="A0A918WEY6"/>
<dbReference type="InterPro" id="IPR005119">
    <property type="entry name" value="LysR_subst-bd"/>
</dbReference>
<sequence length="300" mass="33009">MHNDLDLPALRAFRTVVREGSFSNAALALRMPKSTVSKKVADLEMNLGVRLIERSTRQLRVTAEGEVLAARAERLLSEAEDIRRALGEQGGAPKGHLRIAVPQAMGDMLMGPIAARFLAAYPDISLEMHFMDRPANLLEEGFDGALRHMYEEDGSHAAKVMLRAYAVFVAHPAVASALDLQHPMDLVDVPLIGKSAGWNNGLQLENGLQRTVLNVKPRLALGSFLSMRDAAIAGAGVAILPIPFALPDLHEGRLVRVLSDWRTPQKELTFVYPSAQSVTARLRVFMDFLQEELALYDIQE</sequence>
<evidence type="ECO:0000256" key="4">
    <source>
        <dbReference type="ARBA" id="ARBA00023163"/>
    </source>
</evidence>
<name>A0A918WEY6_9RHOB</name>
<evidence type="ECO:0000256" key="3">
    <source>
        <dbReference type="ARBA" id="ARBA00023125"/>
    </source>
</evidence>
<dbReference type="Proteomes" id="UP000638981">
    <property type="component" value="Unassembled WGS sequence"/>
</dbReference>
<evidence type="ECO:0000256" key="2">
    <source>
        <dbReference type="ARBA" id="ARBA00023015"/>
    </source>
</evidence>
<protein>
    <submittedName>
        <fullName evidence="6">Transcriptional regulator</fullName>
    </submittedName>
</protein>
<dbReference type="InterPro" id="IPR000847">
    <property type="entry name" value="LysR_HTH_N"/>
</dbReference>
<accession>A0A918WEY6</accession>
<comment type="similarity">
    <text evidence="1">Belongs to the LysR transcriptional regulatory family.</text>
</comment>
<keyword evidence="7" id="KW-1185">Reference proteome</keyword>
<dbReference type="Pfam" id="PF00126">
    <property type="entry name" value="HTH_1"/>
    <property type="match status" value="1"/>
</dbReference>
<comment type="caution">
    <text evidence="6">The sequence shown here is derived from an EMBL/GenBank/DDBJ whole genome shotgun (WGS) entry which is preliminary data.</text>
</comment>
<dbReference type="Gene3D" id="1.10.10.10">
    <property type="entry name" value="Winged helix-like DNA-binding domain superfamily/Winged helix DNA-binding domain"/>
    <property type="match status" value="1"/>
</dbReference>
<keyword evidence="2" id="KW-0805">Transcription regulation</keyword>
<dbReference type="EMBL" id="BMYJ01000001">
    <property type="protein sequence ID" value="GHC44812.1"/>
    <property type="molecule type" value="Genomic_DNA"/>
</dbReference>
<dbReference type="RefSeq" id="WP_189409656.1">
    <property type="nucleotide sequence ID" value="NZ_BMYJ01000001.1"/>
</dbReference>
<dbReference type="Pfam" id="PF03466">
    <property type="entry name" value="LysR_substrate"/>
    <property type="match status" value="1"/>
</dbReference>
<dbReference type="PANTHER" id="PTHR30537:SF5">
    <property type="entry name" value="HTH-TYPE TRANSCRIPTIONAL ACTIVATOR TTDR-RELATED"/>
    <property type="match status" value="1"/>
</dbReference>
<keyword evidence="3" id="KW-0238">DNA-binding</keyword>
<keyword evidence="4" id="KW-0804">Transcription</keyword>
<proteinExistence type="inferred from homology"/>
<dbReference type="InterPro" id="IPR036390">
    <property type="entry name" value="WH_DNA-bd_sf"/>
</dbReference>
<organism evidence="6 7">
    <name type="scientific">Neogemmobacter tilapiae</name>
    <dbReference type="NCBI Taxonomy" id="875041"/>
    <lineage>
        <taxon>Bacteria</taxon>
        <taxon>Pseudomonadati</taxon>
        <taxon>Pseudomonadota</taxon>
        <taxon>Alphaproteobacteria</taxon>
        <taxon>Rhodobacterales</taxon>
        <taxon>Paracoccaceae</taxon>
        <taxon>Neogemmobacter</taxon>
    </lineage>
</organism>
<feature type="domain" description="HTH lysR-type" evidence="5">
    <location>
        <begin position="5"/>
        <end position="62"/>
    </location>
</feature>
<dbReference type="InterPro" id="IPR058163">
    <property type="entry name" value="LysR-type_TF_proteobact-type"/>
</dbReference>
<dbReference type="InterPro" id="IPR036388">
    <property type="entry name" value="WH-like_DNA-bd_sf"/>
</dbReference>
<dbReference type="SUPFAM" id="SSF53850">
    <property type="entry name" value="Periplasmic binding protein-like II"/>
    <property type="match status" value="1"/>
</dbReference>
<dbReference type="FunFam" id="1.10.10.10:FF:000001">
    <property type="entry name" value="LysR family transcriptional regulator"/>
    <property type="match status" value="1"/>
</dbReference>
<dbReference type="GO" id="GO:0003700">
    <property type="term" value="F:DNA-binding transcription factor activity"/>
    <property type="evidence" value="ECO:0007669"/>
    <property type="project" value="InterPro"/>
</dbReference>
<dbReference type="GO" id="GO:0003677">
    <property type="term" value="F:DNA binding"/>
    <property type="evidence" value="ECO:0007669"/>
    <property type="project" value="UniProtKB-KW"/>
</dbReference>
<gene>
    <name evidence="6" type="ORF">GCM10007315_02600</name>
</gene>